<name>A0A087T0J1_STEMI</name>
<dbReference type="PROSITE" id="PS51257">
    <property type="entry name" value="PROKAR_LIPOPROTEIN"/>
    <property type="match status" value="1"/>
</dbReference>
<evidence type="ECO:0000313" key="2">
    <source>
        <dbReference type="Proteomes" id="UP000054359"/>
    </source>
</evidence>
<accession>A0A087T0J1</accession>
<dbReference type="AlphaFoldDB" id="A0A087T0J1"/>
<dbReference type="Proteomes" id="UP000054359">
    <property type="component" value="Unassembled WGS sequence"/>
</dbReference>
<protein>
    <submittedName>
        <fullName evidence="1">Uncharacterized protein</fullName>
    </submittedName>
</protein>
<sequence>MYLRKIILTCQNGFAFMRKCYFSILNIFFAGCI</sequence>
<reference evidence="1 2" key="1">
    <citation type="submission" date="2013-11" db="EMBL/GenBank/DDBJ databases">
        <title>Genome sequencing of Stegodyphus mimosarum.</title>
        <authorList>
            <person name="Bechsgaard J."/>
        </authorList>
    </citation>
    <scope>NUCLEOTIDE SEQUENCE [LARGE SCALE GENOMIC DNA]</scope>
</reference>
<feature type="non-terminal residue" evidence="1">
    <location>
        <position position="33"/>
    </location>
</feature>
<proteinExistence type="predicted"/>
<evidence type="ECO:0000313" key="1">
    <source>
        <dbReference type="EMBL" id="KFM58630.1"/>
    </source>
</evidence>
<dbReference type="EMBL" id="KK112828">
    <property type="protein sequence ID" value="KFM58630.1"/>
    <property type="molecule type" value="Genomic_DNA"/>
</dbReference>
<gene>
    <name evidence="1" type="ORF">X975_22408</name>
</gene>
<organism evidence="1 2">
    <name type="scientific">Stegodyphus mimosarum</name>
    <name type="common">African social velvet spider</name>
    <dbReference type="NCBI Taxonomy" id="407821"/>
    <lineage>
        <taxon>Eukaryota</taxon>
        <taxon>Metazoa</taxon>
        <taxon>Ecdysozoa</taxon>
        <taxon>Arthropoda</taxon>
        <taxon>Chelicerata</taxon>
        <taxon>Arachnida</taxon>
        <taxon>Araneae</taxon>
        <taxon>Araneomorphae</taxon>
        <taxon>Entelegynae</taxon>
        <taxon>Eresoidea</taxon>
        <taxon>Eresidae</taxon>
        <taxon>Stegodyphus</taxon>
    </lineage>
</organism>
<keyword evidence="2" id="KW-1185">Reference proteome</keyword>